<dbReference type="AlphaFoldDB" id="A0A6A5Y490"/>
<protein>
    <submittedName>
        <fullName evidence="2">Uncharacterized protein</fullName>
    </submittedName>
</protein>
<evidence type="ECO:0000256" key="1">
    <source>
        <dbReference type="SAM" id="MobiDB-lite"/>
    </source>
</evidence>
<reference evidence="2" key="1">
    <citation type="journal article" date="2020" name="Stud. Mycol.">
        <title>101 Dothideomycetes genomes: a test case for predicting lifestyles and emergence of pathogens.</title>
        <authorList>
            <person name="Haridas S."/>
            <person name="Albert R."/>
            <person name="Binder M."/>
            <person name="Bloem J."/>
            <person name="Labutti K."/>
            <person name="Salamov A."/>
            <person name="Andreopoulos B."/>
            <person name="Baker S."/>
            <person name="Barry K."/>
            <person name="Bills G."/>
            <person name="Bluhm B."/>
            <person name="Cannon C."/>
            <person name="Castanera R."/>
            <person name="Culley D."/>
            <person name="Daum C."/>
            <person name="Ezra D."/>
            <person name="Gonzalez J."/>
            <person name="Henrissat B."/>
            <person name="Kuo A."/>
            <person name="Liang C."/>
            <person name="Lipzen A."/>
            <person name="Lutzoni F."/>
            <person name="Magnuson J."/>
            <person name="Mondo S."/>
            <person name="Nolan M."/>
            <person name="Ohm R."/>
            <person name="Pangilinan J."/>
            <person name="Park H.-J."/>
            <person name="Ramirez L."/>
            <person name="Alfaro M."/>
            <person name="Sun H."/>
            <person name="Tritt A."/>
            <person name="Yoshinaga Y."/>
            <person name="Zwiers L.-H."/>
            <person name="Turgeon B."/>
            <person name="Goodwin S."/>
            <person name="Spatafora J."/>
            <person name="Crous P."/>
            <person name="Grigoriev I."/>
        </authorList>
    </citation>
    <scope>NUCLEOTIDE SEQUENCE</scope>
    <source>
        <strain evidence="2">CBS 175.79</strain>
    </source>
</reference>
<gene>
    <name evidence="2" type="ORF">BU24DRAFT_403502</name>
</gene>
<dbReference type="Proteomes" id="UP000799778">
    <property type="component" value="Unassembled WGS sequence"/>
</dbReference>
<feature type="compositionally biased region" description="Acidic residues" evidence="1">
    <location>
        <begin position="20"/>
        <end position="30"/>
    </location>
</feature>
<evidence type="ECO:0000313" key="2">
    <source>
        <dbReference type="EMBL" id="KAF2020385.1"/>
    </source>
</evidence>
<sequence length="114" mass="12975">MHGNAMEGNGQRVERSSEERIDEDEDEDEDANKREGIAIRNQLQSFISTTDRDLTREDGVTLRVVSRLTQAQVLCGGSRTIIFHVVSQRNHNEKIRATISKHIQMVTLLLLDMV</sequence>
<name>A0A6A5Y490_9PLEO</name>
<dbReference type="GeneID" id="54282966"/>
<organism evidence="2 3">
    <name type="scientific">Aaosphaeria arxii CBS 175.79</name>
    <dbReference type="NCBI Taxonomy" id="1450172"/>
    <lineage>
        <taxon>Eukaryota</taxon>
        <taxon>Fungi</taxon>
        <taxon>Dikarya</taxon>
        <taxon>Ascomycota</taxon>
        <taxon>Pezizomycotina</taxon>
        <taxon>Dothideomycetes</taxon>
        <taxon>Pleosporomycetidae</taxon>
        <taxon>Pleosporales</taxon>
        <taxon>Pleosporales incertae sedis</taxon>
        <taxon>Aaosphaeria</taxon>
    </lineage>
</organism>
<evidence type="ECO:0000313" key="3">
    <source>
        <dbReference type="Proteomes" id="UP000799778"/>
    </source>
</evidence>
<keyword evidence="3" id="KW-1185">Reference proteome</keyword>
<dbReference type="RefSeq" id="XP_033388724.1">
    <property type="nucleotide sequence ID" value="XM_033525569.1"/>
</dbReference>
<feature type="region of interest" description="Disordered" evidence="1">
    <location>
        <begin position="1"/>
        <end position="35"/>
    </location>
</feature>
<accession>A0A6A5Y490</accession>
<proteinExistence type="predicted"/>
<dbReference type="EMBL" id="ML978066">
    <property type="protein sequence ID" value="KAF2020385.1"/>
    <property type="molecule type" value="Genomic_DNA"/>
</dbReference>